<dbReference type="InterPro" id="IPR038404">
    <property type="entry name" value="TRAP_DctP_sf"/>
</dbReference>
<keyword evidence="3" id="KW-0574">Periplasm</keyword>
<dbReference type="PANTHER" id="PTHR33376:SF15">
    <property type="entry name" value="BLL6794 PROTEIN"/>
    <property type="match status" value="1"/>
</dbReference>
<keyword evidence="6" id="KW-1185">Reference proteome</keyword>
<dbReference type="Pfam" id="PF03480">
    <property type="entry name" value="DctP"/>
    <property type="match status" value="1"/>
</dbReference>
<evidence type="ECO:0000256" key="4">
    <source>
        <dbReference type="SAM" id="SignalP"/>
    </source>
</evidence>
<organism evidence="5 6">
    <name type="scientific">Fuscovulum ytuae</name>
    <dbReference type="NCBI Taxonomy" id="3042299"/>
    <lineage>
        <taxon>Bacteria</taxon>
        <taxon>Pseudomonadati</taxon>
        <taxon>Pseudomonadota</taxon>
        <taxon>Alphaproteobacteria</taxon>
        <taxon>Rhodobacterales</taxon>
        <taxon>Paracoccaceae</taxon>
        <taxon>Fuscovulum</taxon>
    </lineage>
</organism>
<evidence type="ECO:0000313" key="6">
    <source>
        <dbReference type="Proteomes" id="UP001230978"/>
    </source>
</evidence>
<dbReference type="Gene3D" id="3.40.190.170">
    <property type="entry name" value="Bacterial extracellular solute-binding protein, family 7"/>
    <property type="match status" value="1"/>
</dbReference>
<reference evidence="5 6" key="1">
    <citation type="submission" date="2023-04" db="EMBL/GenBank/DDBJ databases">
        <title>YMD61, complete Genome.</title>
        <authorList>
            <person name="Zhang J."/>
        </authorList>
    </citation>
    <scope>NUCLEOTIDE SEQUENCE [LARGE SCALE GENOMIC DNA]</scope>
    <source>
        <strain evidence="5 6">YMD61</strain>
    </source>
</reference>
<dbReference type="CDD" id="cd13666">
    <property type="entry name" value="PBP2_TRAP_DctP_like_1"/>
    <property type="match status" value="1"/>
</dbReference>
<comment type="subcellular location">
    <subcellularLocation>
        <location evidence="1">Periplasm</location>
    </subcellularLocation>
</comment>
<keyword evidence="2 4" id="KW-0732">Signal</keyword>
<dbReference type="InterPro" id="IPR018389">
    <property type="entry name" value="DctP_fam"/>
</dbReference>
<accession>A0ABY8QB69</accession>
<gene>
    <name evidence="5" type="ORF">QF092_09105</name>
</gene>
<dbReference type="RefSeq" id="WP_281469601.1">
    <property type="nucleotide sequence ID" value="NZ_CP124535.1"/>
</dbReference>
<protein>
    <submittedName>
        <fullName evidence="5">C4-dicarboxylate TRAP transporter substrate-binding protein</fullName>
    </submittedName>
</protein>
<evidence type="ECO:0000256" key="3">
    <source>
        <dbReference type="ARBA" id="ARBA00022764"/>
    </source>
</evidence>
<evidence type="ECO:0000313" key="5">
    <source>
        <dbReference type="EMBL" id="WGV17917.1"/>
    </source>
</evidence>
<evidence type="ECO:0000256" key="2">
    <source>
        <dbReference type="ARBA" id="ARBA00022729"/>
    </source>
</evidence>
<evidence type="ECO:0000256" key="1">
    <source>
        <dbReference type="ARBA" id="ARBA00004418"/>
    </source>
</evidence>
<feature type="chain" id="PRO_5046841424" evidence="4">
    <location>
        <begin position="29"/>
        <end position="360"/>
    </location>
</feature>
<dbReference type="EMBL" id="CP124535">
    <property type="protein sequence ID" value="WGV17917.1"/>
    <property type="molecule type" value="Genomic_DNA"/>
</dbReference>
<sequence>MMTARIKGRLTGLFVGAAAMALASSVAAETFTLRIGAGHPNGPTVYVNDTANFFVPEVKRRVAERTEHEIEFVEGYGGAIAGVADTLEAVESGLLDIGAFCMCFETSKLFLHNFPYYAPFGPQDSAQAMQTVRQVYNEVPWLTEAFTKDYGQVLLGLHGWDNYHLGTVEPWSTLDDLKGVKIAGAGPNLPWLETAGTVPVQSALPDGYMSMQTGVYSGWIMFPSGYLGFKFYEPAPNFTLIGFGAMGVNALTMNAASLSRLPEDVQAIIREVGAEYEAAAGANLNAAQERGLTGLKEAGANIVELAPEARQAWAETMAGFPARMAADGDGRGMPASDVLKAYIAAVSAAGYSWPVEYKID</sequence>
<dbReference type="NCBIfam" id="NF037995">
    <property type="entry name" value="TRAP_S1"/>
    <property type="match status" value="1"/>
</dbReference>
<proteinExistence type="predicted"/>
<feature type="signal peptide" evidence="4">
    <location>
        <begin position="1"/>
        <end position="28"/>
    </location>
</feature>
<dbReference type="Proteomes" id="UP001230978">
    <property type="component" value="Chromosome"/>
</dbReference>
<name>A0ABY8QB69_9RHOB</name>
<dbReference type="PANTHER" id="PTHR33376">
    <property type="match status" value="1"/>
</dbReference>